<reference evidence="1" key="1">
    <citation type="journal article" date="2020" name="Nature">
        <title>Giant virus diversity and host interactions through global metagenomics.</title>
        <authorList>
            <person name="Schulz F."/>
            <person name="Roux S."/>
            <person name="Paez-Espino D."/>
            <person name="Jungbluth S."/>
            <person name="Walsh D.A."/>
            <person name="Denef V.J."/>
            <person name="McMahon K.D."/>
            <person name="Konstantinidis K.T."/>
            <person name="Eloe-Fadrosh E.A."/>
            <person name="Kyrpides N.C."/>
            <person name="Woyke T."/>
        </authorList>
    </citation>
    <scope>NUCLEOTIDE SEQUENCE</scope>
    <source>
        <strain evidence="1">GVMAG-M-3300023179-103</strain>
    </source>
</reference>
<dbReference type="EMBL" id="MN739698">
    <property type="protein sequence ID" value="QHT21897.1"/>
    <property type="molecule type" value="Genomic_DNA"/>
</dbReference>
<accession>A0A6C0DYF2</accession>
<protein>
    <submittedName>
        <fullName evidence="1">Uncharacterized protein</fullName>
    </submittedName>
</protein>
<dbReference type="AlphaFoldDB" id="A0A6C0DYF2"/>
<name>A0A6C0DYF2_9ZZZZ</name>
<proteinExistence type="predicted"/>
<evidence type="ECO:0000313" key="1">
    <source>
        <dbReference type="EMBL" id="QHT21897.1"/>
    </source>
</evidence>
<organism evidence="1">
    <name type="scientific">viral metagenome</name>
    <dbReference type="NCBI Taxonomy" id="1070528"/>
    <lineage>
        <taxon>unclassified sequences</taxon>
        <taxon>metagenomes</taxon>
        <taxon>organismal metagenomes</taxon>
    </lineage>
</organism>
<sequence>MSVSQQKKFNSRPNIEYINGGIKIGFSKKPDLDEARQYLITKYNIKNLVINESSSSSFYSSYYSSTDKKPIKHTDSSNTQEYSIIIPNKELKKLII</sequence>